<feature type="transmembrane region" description="Helical" evidence="1">
    <location>
        <begin position="387"/>
        <end position="413"/>
    </location>
</feature>
<dbReference type="EMBL" id="JAICCE010000025">
    <property type="protein sequence ID" value="KAG9260053.1"/>
    <property type="molecule type" value="Genomic_DNA"/>
</dbReference>
<feature type="transmembrane region" description="Helical" evidence="1">
    <location>
        <begin position="223"/>
        <end position="251"/>
    </location>
</feature>
<keyword evidence="1" id="KW-0812">Transmembrane</keyword>
<reference evidence="2 3" key="1">
    <citation type="submission" date="2021-07" db="EMBL/GenBank/DDBJ databases">
        <authorList>
            <person name="Imarazene B."/>
            <person name="Zahm M."/>
            <person name="Klopp C."/>
            <person name="Cabau C."/>
            <person name="Beille S."/>
            <person name="Jouanno E."/>
            <person name="Castinel A."/>
            <person name="Lluch J."/>
            <person name="Gil L."/>
            <person name="Kuchtly C."/>
            <person name="Lopez Roques C."/>
            <person name="Donnadieu C."/>
            <person name="Parrinello H."/>
            <person name="Journot L."/>
            <person name="Du K."/>
            <person name="Schartl M."/>
            <person name="Retaux S."/>
            <person name="Guiguen Y."/>
        </authorList>
    </citation>
    <scope>NUCLEOTIDE SEQUENCE [LARGE SCALE GENOMIC DNA]</scope>
    <source>
        <strain evidence="2">Pach_M1</strain>
        <tissue evidence="2">Testis</tissue>
    </source>
</reference>
<name>A0A8T2KL17_ASTMX</name>
<evidence type="ECO:0000313" key="3">
    <source>
        <dbReference type="Proteomes" id="UP000752171"/>
    </source>
</evidence>
<dbReference type="AlphaFoldDB" id="A0A8T2KL17"/>
<feature type="transmembrane region" description="Helical" evidence="1">
    <location>
        <begin position="12"/>
        <end position="33"/>
    </location>
</feature>
<accession>A0A8T2KL17</accession>
<dbReference type="Proteomes" id="UP000752171">
    <property type="component" value="Unassembled WGS sequence"/>
</dbReference>
<gene>
    <name evidence="2" type="ORF">AMEX_G27714</name>
</gene>
<feature type="transmembrane region" description="Helical" evidence="1">
    <location>
        <begin position="164"/>
        <end position="181"/>
    </location>
</feature>
<sequence length="450" mass="48792">MEELPAQVLRSSIAFLAGSVSGLTLALVLIGSVDDASEYPGAAMLTYAVLAAATVASMCGFMIPMDLVAEKWRDFLNSHVTQRSIRFICRVLREAKAMTVLGVVLTLGNMFLGVFELSRDLITELGVLIAFLSEISTFSTAISAIVVVFLQVQALEHWDGSMRLVWLAMLVLMVFALWNILSRVGKVANAFIAACLACFYASLLALMIILTPVLISMHCLSGWLVMAVGSATVVTLQGGVGPAAVTIPYILLRLSQADTKLSHGFWFLAFLFAANSNVYSMDLNPKSVESLLYIRKLALLFGVPVIIAISSVVAVQILISRVPNNGGRLLAWAGKGAALGSAIALRMFGETLISYGLVSFMFVWITCLCFLHNAQNLHVSQLKGMHIATFVIGCGVALFPNHWGLVMTGLVLYTAIKTLKLLLELEEEDEDITTLPGRDNIINQEEYGFE</sequence>
<evidence type="ECO:0000313" key="2">
    <source>
        <dbReference type="EMBL" id="KAG9260053.1"/>
    </source>
</evidence>
<feature type="transmembrane region" description="Helical" evidence="1">
    <location>
        <begin position="187"/>
        <end position="211"/>
    </location>
</feature>
<protein>
    <submittedName>
        <fullName evidence="2">Uncharacterized protein</fullName>
    </submittedName>
</protein>
<proteinExistence type="predicted"/>
<feature type="transmembrane region" description="Helical" evidence="1">
    <location>
        <begin position="127"/>
        <end position="152"/>
    </location>
</feature>
<feature type="transmembrane region" description="Helical" evidence="1">
    <location>
        <begin position="263"/>
        <end position="281"/>
    </location>
</feature>
<feature type="transmembrane region" description="Helical" evidence="1">
    <location>
        <begin position="355"/>
        <end position="375"/>
    </location>
</feature>
<feature type="transmembrane region" description="Helical" evidence="1">
    <location>
        <begin position="39"/>
        <end position="63"/>
    </location>
</feature>
<feature type="transmembrane region" description="Helical" evidence="1">
    <location>
        <begin position="293"/>
        <end position="317"/>
    </location>
</feature>
<comment type="caution">
    <text evidence="2">The sequence shown here is derived from an EMBL/GenBank/DDBJ whole genome shotgun (WGS) entry which is preliminary data.</text>
</comment>
<keyword evidence="1" id="KW-1133">Transmembrane helix</keyword>
<organism evidence="2 3">
    <name type="scientific">Astyanax mexicanus</name>
    <name type="common">Blind cave fish</name>
    <name type="synonym">Astyanax fasciatus mexicanus</name>
    <dbReference type="NCBI Taxonomy" id="7994"/>
    <lineage>
        <taxon>Eukaryota</taxon>
        <taxon>Metazoa</taxon>
        <taxon>Chordata</taxon>
        <taxon>Craniata</taxon>
        <taxon>Vertebrata</taxon>
        <taxon>Euteleostomi</taxon>
        <taxon>Actinopterygii</taxon>
        <taxon>Neopterygii</taxon>
        <taxon>Teleostei</taxon>
        <taxon>Ostariophysi</taxon>
        <taxon>Characiformes</taxon>
        <taxon>Characoidei</taxon>
        <taxon>Acestrorhamphidae</taxon>
        <taxon>Acestrorhamphinae</taxon>
        <taxon>Astyanax</taxon>
    </lineage>
</organism>
<keyword evidence="1" id="KW-0472">Membrane</keyword>
<evidence type="ECO:0000256" key="1">
    <source>
        <dbReference type="SAM" id="Phobius"/>
    </source>
</evidence>